<dbReference type="EMBL" id="BFEA01000177">
    <property type="protein sequence ID" value="GBG73090.1"/>
    <property type="molecule type" value="Genomic_DNA"/>
</dbReference>
<organism evidence="5 6">
    <name type="scientific">Chara braunii</name>
    <name type="common">Braun's stonewort</name>
    <dbReference type="NCBI Taxonomy" id="69332"/>
    <lineage>
        <taxon>Eukaryota</taxon>
        <taxon>Viridiplantae</taxon>
        <taxon>Streptophyta</taxon>
        <taxon>Charophyceae</taxon>
        <taxon>Charales</taxon>
        <taxon>Characeae</taxon>
        <taxon>Chara</taxon>
    </lineage>
</organism>
<gene>
    <name evidence="5" type="ORF">CBR_g12806</name>
</gene>
<dbReference type="PANTHER" id="PTHR45666:SF22">
    <property type="entry name" value="TYPE I INOSITOL POLYPHOSPHATE 5-PHOSPHATASE 4"/>
    <property type="match status" value="1"/>
</dbReference>
<feature type="region of interest" description="Disordered" evidence="3">
    <location>
        <begin position="954"/>
        <end position="993"/>
    </location>
</feature>
<keyword evidence="2" id="KW-0378">Hydrolase</keyword>
<sequence>MLASTVERFRTTGIVKKWFIRPTGDEFSSDDRPLDSGSDQEFEVGGSSSPFSSCENDGDPHSSSRRVSTATIDVIRSPMQGDENDEHEVHGDKRSVRIFVGSWNVAGRVPSTDLHFDEWLIVEDPADLYVLGFQEVVPLNASNVIGSEDEGPVASWENLIRYTLNTKMQFKGGRSPMKSRSHSPASIKKGRKIEYESPPSTGRMYLFSDGRDPGKGSCDSPVDVPNRPIDDVSCPLKVDESRAEKIAGDHSCSPVEFSDDVGDRLEAEGIDDKVGNLSAGSHNDLARDWERGRNTLLTNADVTCLPVGDASDAENGQSVDAGQEVGSIAECAHNEKGDTETAMQKDFNSPNVFRFGEPKHVDDGRVSDSLQGSDGSNTLKATDTQTTVNWVTGDVSGCKKEPEQAHEVSKAADCVAEVKDGSSDLGGVAEVEANDGDALRLDFTHRNEIKCAYLGVRESSAVHTPASSSSSFSSSTAPSSSSSSSVTTSDYSSTSSLPSPAPLSRLPSSPSSPPFPSPSLSPSSLPFVDEGGGVRDCINVGESGEMGKMRFVKIGSKQMVGVYVSVWIRADLIRHVHSVKVCCVGCGLMGVLGNKGAVALSMSLHNTSFCFVCSHLTSGDREGDELRRDYDFAEILRRTVFLRSERKLPSGQELPETILEHDRAIWFGDLNYRLTMADWKVRDLIEKEDWLQLIDRDQLRAAKLAGRVFNGWQEGHINFPPTYKYVAGEDQKAGDVWDMKRSPAWCDRILWRGADMHQLMYSRAEIPLSDHLPVHAVFLTTVDTAFSPKPLRQQTAGLWPSGDGVAGRRQSTDGIGINISNICTLQPQSVNLGDVRYADPAIASVALINAGACALNFTVVHSSGGANSGDRWVTVSPTHGVVDARSKFDLTVVAWVDFKVVDCEGIMEQQGGDLRTVLVVQIEKMGGLFLSIEARYLSSCWAISMSRLSSLPQPVRQGGNSATVTQVNGNPSTNSVSSSNSPTATAGDSAKGRRAGMLPTEFIRMVKFLMREEQLNCPGMFDQRALDVSGVEYELWRKWVGVGTDEQEVRGSPAPRERENGEATGSNQVDIETDAPGGNLERRVVGAEMEEKLRALLKTKGESGELSYEEVEMKIGRIREALDTGAEFPKGIRAPEMGIALLSFLSSLPTPLIPNSVVELVDTGKVKGLSRDGGISLVHMSLADGGGPLSQQRMVFDSLMQLVCGVLDRKGRNWSDCKELAARMAHVLFPRDTPNKQGDWQARTEFTERLINQHQ</sequence>
<dbReference type="InterPro" id="IPR048869">
    <property type="entry name" value="OCRL-1_2_ASH"/>
</dbReference>
<feature type="compositionally biased region" description="Low complexity" evidence="3">
    <location>
        <begin position="464"/>
        <end position="509"/>
    </location>
</feature>
<dbReference type="SUPFAM" id="SSF56219">
    <property type="entry name" value="DNase I-like"/>
    <property type="match status" value="2"/>
</dbReference>
<feature type="region of interest" description="Disordered" evidence="3">
    <location>
        <begin position="23"/>
        <end position="90"/>
    </location>
</feature>
<evidence type="ECO:0000313" key="5">
    <source>
        <dbReference type="EMBL" id="GBG73090.1"/>
    </source>
</evidence>
<dbReference type="GO" id="GO:0046856">
    <property type="term" value="P:phosphatidylinositol dephosphorylation"/>
    <property type="evidence" value="ECO:0007669"/>
    <property type="project" value="InterPro"/>
</dbReference>
<reference evidence="5 6" key="1">
    <citation type="journal article" date="2018" name="Cell">
        <title>The Chara Genome: Secondary Complexity and Implications for Plant Terrestrialization.</title>
        <authorList>
            <person name="Nishiyama T."/>
            <person name="Sakayama H."/>
            <person name="Vries J.D."/>
            <person name="Buschmann H."/>
            <person name="Saint-Marcoux D."/>
            <person name="Ullrich K.K."/>
            <person name="Haas F.B."/>
            <person name="Vanderstraeten L."/>
            <person name="Becker D."/>
            <person name="Lang D."/>
            <person name="Vosolsobe S."/>
            <person name="Rombauts S."/>
            <person name="Wilhelmsson P.K.I."/>
            <person name="Janitza P."/>
            <person name="Kern R."/>
            <person name="Heyl A."/>
            <person name="Rumpler F."/>
            <person name="Villalobos L.I.A.C."/>
            <person name="Clay J.M."/>
            <person name="Skokan R."/>
            <person name="Toyoda A."/>
            <person name="Suzuki Y."/>
            <person name="Kagoshima H."/>
            <person name="Schijlen E."/>
            <person name="Tajeshwar N."/>
            <person name="Catarino B."/>
            <person name="Hetherington A.J."/>
            <person name="Saltykova A."/>
            <person name="Bonnot C."/>
            <person name="Breuninger H."/>
            <person name="Symeonidi A."/>
            <person name="Radhakrishnan G.V."/>
            <person name="Van Nieuwerburgh F."/>
            <person name="Deforce D."/>
            <person name="Chang C."/>
            <person name="Karol K.G."/>
            <person name="Hedrich R."/>
            <person name="Ulvskov P."/>
            <person name="Glockner G."/>
            <person name="Delwiche C.F."/>
            <person name="Petrasek J."/>
            <person name="Van de Peer Y."/>
            <person name="Friml J."/>
            <person name="Beilby M."/>
            <person name="Dolan L."/>
            <person name="Kohara Y."/>
            <person name="Sugano S."/>
            <person name="Fujiyama A."/>
            <person name="Delaux P.-M."/>
            <person name="Quint M."/>
            <person name="TheiBen G."/>
            <person name="Hagemann M."/>
            <person name="Harholt J."/>
            <person name="Dunand C."/>
            <person name="Zachgo S."/>
            <person name="Langdale J."/>
            <person name="Maumus F."/>
            <person name="Straeten D.V.D."/>
            <person name="Gould S.B."/>
            <person name="Rensing S.A."/>
        </authorList>
    </citation>
    <scope>NUCLEOTIDE SEQUENCE [LARGE SCALE GENOMIC DNA]</scope>
    <source>
        <strain evidence="5 6">S276</strain>
    </source>
</reference>
<dbReference type="GO" id="GO:0004445">
    <property type="term" value="F:inositol-polyphosphate 5-phosphatase activity"/>
    <property type="evidence" value="ECO:0007669"/>
    <property type="project" value="InterPro"/>
</dbReference>
<dbReference type="InterPro" id="IPR045849">
    <property type="entry name" value="IP5P_plant"/>
</dbReference>
<dbReference type="InterPro" id="IPR013783">
    <property type="entry name" value="Ig-like_fold"/>
</dbReference>
<proteinExistence type="inferred from homology"/>
<comment type="similarity">
    <text evidence="1">Belongs to the inositol polyphosphate 5-phosphatase family.</text>
</comment>
<protein>
    <recommendedName>
        <fullName evidence="4">Inositol polyphosphate-related phosphatase domain-containing protein</fullName>
    </recommendedName>
</protein>
<dbReference type="Gramene" id="GBG73090">
    <property type="protein sequence ID" value="GBG73090"/>
    <property type="gene ID" value="CBR_g12806"/>
</dbReference>
<dbReference type="InterPro" id="IPR036691">
    <property type="entry name" value="Endo/exonu/phosph_ase_sf"/>
</dbReference>
<feature type="region of interest" description="Disordered" evidence="3">
    <location>
        <begin position="349"/>
        <end position="382"/>
    </location>
</feature>
<feature type="compositionally biased region" description="Basic and acidic residues" evidence="3">
    <location>
        <begin position="356"/>
        <end position="366"/>
    </location>
</feature>
<dbReference type="STRING" id="69332.A0A388KSQ4"/>
<feature type="compositionally biased region" description="Polar residues" evidence="3">
    <location>
        <begin position="368"/>
        <end position="382"/>
    </location>
</feature>
<dbReference type="OMA" id="HIFEGWN"/>
<dbReference type="PANTHER" id="PTHR45666">
    <property type="entry name" value="TYPE IV INOSITOL POLYPHOSPHATE 5-PHOSPHATASE 9"/>
    <property type="match status" value="1"/>
</dbReference>
<dbReference type="Proteomes" id="UP000265515">
    <property type="component" value="Unassembled WGS sequence"/>
</dbReference>
<evidence type="ECO:0000256" key="2">
    <source>
        <dbReference type="ARBA" id="ARBA00022801"/>
    </source>
</evidence>
<feature type="compositionally biased region" description="Polar residues" evidence="3">
    <location>
        <begin position="46"/>
        <end position="55"/>
    </location>
</feature>
<feature type="compositionally biased region" description="Low complexity" evidence="3">
    <location>
        <begin position="967"/>
        <end position="983"/>
    </location>
</feature>
<feature type="region of interest" description="Disordered" evidence="3">
    <location>
        <begin position="1045"/>
        <end position="1077"/>
    </location>
</feature>
<evidence type="ECO:0000256" key="3">
    <source>
        <dbReference type="SAM" id="MobiDB-lite"/>
    </source>
</evidence>
<dbReference type="Pfam" id="PF22669">
    <property type="entry name" value="Exo_endo_phos2"/>
    <property type="match status" value="1"/>
</dbReference>
<dbReference type="OrthoDB" id="62798at2759"/>
<feature type="domain" description="Inositol polyphosphate-related phosphatase" evidence="4">
    <location>
        <begin position="480"/>
        <end position="786"/>
    </location>
</feature>
<feature type="compositionally biased region" description="Polar residues" evidence="3">
    <location>
        <begin position="954"/>
        <end position="966"/>
    </location>
</feature>
<feature type="compositionally biased region" description="Pro residues" evidence="3">
    <location>
        <begin position="510"/>
        <end position="519"/>
    </location>
</feature>
<dbReference type="Gene3D" id="2.60.40.10">
    <property type="entry name" value="Immunoglobulins"/>
    <property type="match status" value="1"/>
</dbReference>
<keyword evidence="6" id="KW-1185">Reference proteome</keyword>
<feature type="region of interest" description="Disordered" evidence="3">
    <location>
        <begin position="171"/>
        <end position="226"/>
    </location>
</feature>
<evidence type="ECO:0000259" key="4">
    <source>
        <dbReference type="SMART" id="SM00128"/>
    </source>
</evidence>
<name>A0A388KSQ4_CHABU</name>
<dbReference type="AlphaFoldDB" id="A0A388KSQ4"/>
<dbReference type="Pfam" id="PF21310">
    <property type="entry name" value="OCRL-like_ASH"/>
    <property type="match status" value="1"/>
</dbReference>
<dbReference type="InterPro" id="IPR000300">
    <property type="entry name" value="IPPc"/>
</dbReference>
<dbReference type="GO" id="GO:0004439">
    <property type="term" value="F:phosphatidylinositol-4,5-bisphosphate 5-phosphatase activity"/>
    <property type="evidence" value="ECO:0007669"/>
    <property type="project" value="TreeGrafter"/>
</dbReference>
<dbReference type="SMART" id="SM00128">
    <property type="entry name" value="IPPc"/>
    <property type="match status" value="1"/>
</dbReference>
<dbReference type="GO" id="GO:0034485">
    <property type="term" value="F:phosphatidylinositol-3,4,5-trisphosphate 5-phosphatase activity"/>
    <property type="evidence" value="ECO:0007669"/>
    <property type="project" value="TreeGrafter"/>
</dbReference>
<evidence type="ECO:0000313" key="6">
    <source>
        <dbReference type="Proteomes" id="UP000265515"/>
    </source>
</evidence>
<feature type="region of interest" description="Disordered" evidence="3">
    <location>
        <begin position="464"/>
        <end position="522"/>
    </location>
</feature>
<evidence type="ECO:0000256" key="1">
    <source>
        <dbReference type="ARBA" id="ARBA00010768"/>
    </source>
</evidence>
<comment type="caution">
    <text evidence="5">The sequence shown here is derived from an EMBL/GenBank/DDBJ whole genome shotgun (WGS) entry which is preliminary data.</text>
</comment>
<dbReference type="Gene3D" id="3.60.10.10">
    <property type="entry name" value="Endonuclease/exonuclease/phosphatase"/>
    <property type="match status" value="2"/>
</dbReference>
<accession>A0A388KSQ4</accession>